<feature type="transmembrane region" description="Helical" evidence="8">
    <location>
        <begin position="27"/>
        <end position="48"/>
    </location>
</feature>
<evidence type="ECO:0000256" key="8">
    <source>
        <dbReference type="SAM" id="Phobius"/>
    </source>
</evidence>
<evidence type="ECO:0000256" key="1">
    <source>
        <dbReference type="ARBA" id="ARBA00004236"/>
    </source>
</evidence>
<keyword evidence="3" id="KW-1003">Cell membrane</keyword>
<comment type="similarity">
    <text evidence="2">Belongs to the bacterial sugar transferase family.</text>
</comment>
<comment type="caution">
    <text evidence="10">The sequence shown here is derived from an EMBL/GenBank/DDBJ whole genome shotgun (WGS) entry which is preliminary data.</text>
</comment>
<feature type="domain" description="Bacterial sugar transferase" evidence="9">
    <location>
        <begin position="22"/>
        <end position="213"/>
    </location>
</feature>
<dbReference type="GO" id="GO:0016780">
    <property type="term" value="F:phosphotransferase activity, for other substituted phosphate groups"/>
    <property type="evidence" value="ECO:0007669"/>
    <property type="project" value="TreeGrafter"/>
</dbReference>
<sequence>MSTYTKEHKAPRRGGKGYLFFKRTFDIVSSGIALLLLSWLFLILAIAVKCSDGGSVFYRHKRVGKGGKDIFIPKFRSMKRNADQLEHTLTPEQLEQYRREYKIDNDPRVTKVGHFLRRTSLDELPQLWSIFKGDLSVVGPRPLMREEVEAKYGEDAEKLLSVKPGLIGWWAANGRSNCTYESGERQKLELYYVDHCSAAFDLKIMFKTIGSVLRGDGAQ</sequence>
<evidence type="ECO:0000256" key="6">
    <source>
        <dbReference type="ARBA" id="ARBA00022989"/>
    </source>
</evidence>
<gene>
    <name evidence="10" type="ORF">H9964_03260</name>
</gene>
<keyword evidence="7 8" id="KW-0472">Membrane</keyword>
<evidence type="ECO:0000313" key="11">
    <source>
        <dbReference type="Proteomes" id="UP000824102"/>
    </source>
</evidence>
<evidence type="ECO:0000256" key="7">
    <source>
        <dbReference type="ARBA" id="ARBA00023136"/>
    </source>
</evidence>
<evidence type="ECO:0000256" key="4">
    <source>
        <dbReference type="ARBA" id="ARBA00022679"/>
    </source>
</evidence>
<keyword evidence="4 10" id="KW-0808">Transferase</keyword>
<comment type="subcellular location">
    <subcellularLocation>
        <location evidence="1">Cell membrane</location>
    </subcellularLocation>
</comment>
<name>A0A9D2G3V6_9FIRM</name>
<dbReference type="AlphaFoldDB" id="A0A9D2G3V6"/>
<evidence type="ECO:0000256" key="3">
    <source>
        <dbReference type="ARBA" id="ARBA00022475"/>
    </source>
</evidence>
<dbReference type="Proteomes" id="UP000824102">
    <property type="component" value="Unassembled WGS sequence"/>
</dbReference>
<proteinExistence type="inferred from homology"/>
<protein>
    <submittedName>
        <fullName evidence="10">Sugar transferase</fullName>
    </submittedName>
</protein>
<dbReference type="InterPro" id="IPR003362">
    <property type="entry name" value="Bact_transf"/>
</dbReference>
<keyword evidence="5 8" id="KW-0812">Transmembrane</keyword>
<evidence type="ECO:0000256" key="5">
    <source>
        <dbReference type="ARBA" id="ARBA00022692"/>
    </source>
</evidence>
<evidence type="ECO:0000313" key="10">
    <source>
        <dbReference type="EMBL" id="HIZ72584.1"/>
    </source>
</evidence>
<dbReference type="EMBL" id="DXBB01000052">
    <property type="protein sequence ID" value="HIZ72584.1"/>
    <property type="molecule type" value="Genomic_DNA"/>
</dbReference>
<dbReference type="PANTHER" id="PTHR30576">
    <property type="entry name" value="COLANIC BIOSYNTHESIS UDP-GLUCOSE LIPID CARRIER TRANSFERASE"/>
    <property type="match status" value="1"/>
</dbReference>
<evidence type="ECO:0000256" key="2">
    <source>
        <dbReference type="ARBA" id="ARBA00006464"/>
    </source>
</evidence>
<accession>A0A9D2G3V6</accession>
<evidence type="ECO:0000259" key="9">
    <source>
        <dbReference type="Pfam" id="PF02397"/>
    </source>
</evidence>
<organism evidence="10 11">
    <name type="scientific">Candidatus Gallimonas intestinavium</name>
    <dbReference type="NCBI Taxonomy" id="2838603"/>
    <lineage>
        <taxon>Bacteria</taxon>
        <taxon>Bacillati</taxon>
        <taxon>Bacillota</taxon>
        <taxon>Clostridia</taxon>
        <taxon>Candidatus Gallimonas</taxon>
    </lineage>
</organism>
<keyword evidence="6 8" id="KW-1133">Transmembrane helix</keyword>
<reference evidence="10" key="1">
    <citation type="journal article" date="2021" name="PeerJ">
        <title>Extensive microbial diversity within the chicken gut microbiome revealed by metagenomics and culture.</title>
        <authorList>
            <person name="Gilroy R."/>
            <person name="Ravi A."/>
            <person name="Getino M."/>
            <person name="Pursley I."/>
            <person name="Horton D.L."/>
            <person name="Alikhan N.F."/>
            <person name="Baker D."/>
            <person name="Gharbi K."/>
            <person name="Hall N."/>
            <person name="Watson M."/>
            <person name="Adriaenssens E.M."/>
            <person name="Foster-Nyarko E."/>
            <person name="Jarju S."/>
            <person name="Secka A."/>
            <person name="Antonio M."/>
            <person name="Oren A."/>
            <person name="Chaudhuri R.R."/>
            <person name="La Ragione R."/>
            <person name="Hildebrand F."/>
            <person name="Pallen M.J."/>
        </authorList>
    </citation>
    <scope>NUCLEOTIDE SEQUENCE</scope>
    <source>
        <strain evidence="10">ChiW7-2402</strain>
    </source>
</reference>
<reference evidence="10" key="2">
    <citation type="submission" date="2021-04" db="EMBL/GenBank/DDBJ databases">
        <authorList>
            <person name="Gilroy R."/>
        </authorList>
    </citation>
    <scope>NUCLEOTIDE SEQUENCE</scope>
    <source>
        <strain evidence="10">ChiW7-2402</strain>
    </source>
</reference>
<dbReference type="GO" id="GO:0005886">
    <property type="term" value="C:plasma membrane"/>
    <property type="evidence" value="ECO:0007669"/>
    <property type="project" value="UniProtKB-SubCell"/>
</dbReference>
<dbReference type="PANTHER" id="PTHR30576:SF4">
    <property type="entry name" value="UNDECAPRENYL-PHOSPHATE GALACTOSE PHOSPHOTRANSFERASE"/>
    <property type="match status" value="1"/>
</dbReference>
<dbReference type="Pfam" id="PF02397">
    <property type="entry name" value="Bac_transf"/>
    <property type="match status" value="1"/>
</dbReference>